<sequence>MDASQENTNFERSDNSKLDAEEQPNTDNAPKQEPRPSLLDSLLKKEHVSGKKLRFLKKED</sequence>
<proteinExistence type="predicted"/>
<protein>
    <submittedName>
        <fullName evidence="2">Uncharacterized protein</fullName>
    </submittedName>
</protein>
<gene>
    <name evidence="2" type="ORF">METZ01_LOCUS310625</name>
</gene>
<evidence type="ECO:0000313" key="2">
    <source>
        <dbReference type="EMBL" id="SVC57771.1"/>
    </source>
</evidence>
<feature type="compositionally biased region" description="Basic and acidic residues" evidence="1">
    <location>
        <begin position="9"/>
        <end position="20"/>
    </location>
</feature>
<evidence type="ECO:0000256" key="1">
    <source>
        <dbReference type="SAM" id="MobiDB-lite"/>
    </source>
</evidence>
<dbReference type="EMBL" id="UINC01098902">
    <property type="protein sequence ID" value="SVC57771.1"/>
    <property type="molecule type" value="Genomic_DNA"/>
</dbReference>
<reference evidence="2" key="1">
    <citation type="submission" date="2018-05" db="EMBL/GenBank/DDBJ databases">
        <authorList>
            <person name="Lanie J.A."/>
            <person name="Ng W.-L."/>
            <person name="Kazmierczak K.M."/>
            <person name="Andrzejewski T.M."/>
            <person name="Davidsen T.M."/>
            <person name="Wayne K.J."/>
            <person name="Tettelin H."/>
            <person name="Glass J.I."/>
            <person name="Rusch D."/>
            <person name="Podicherti R."/>
            <person name="Tsui H.-C.T."/>
            <person name="Winkler M.E."/>
        </authorList>
    </citation>
    <scope>NUCLEOTIDE SEQUENCE</scope>
</reference>
<feature type="region of interest" description="Disordered" evidence="1">
    <location>
        <begin position="1"/>
        <end position="60"/>
    </location>
</feature>
<organism evidence="2">
    <name type="scientific">marine metagenome</name>
    <dbReference type="NCBI Taxonomy" id="408172"/>
    <lineage>
        <taxon>unclassified sequences</taxon>
        <taxon>metagenomes</taxon>
        <taxon>ecological metagenomes</taxon>
    </lineage>
</organism>
<accession>A0A382NDV9</accession>
<feature type="compositionally biased region" description="Basic residues" evidence="1">
    <location>
        <begin position="50"/>
        <end position="60"/>
    </location>
</feature>
<dbReference type="AlphaFoldDB" id="A0A382NDV9"/>
<name>A0A382NDV9_9ZZZZ</name>